<proteinExistence type="predicted"/>
<dbReference type="Proteomes" id="UP000027456">
    <property type="component" value="Unassembled WGS sequence"/>
</dbReference>
<reference evidence="1 2" key="1">
    <citation type="submission" date="2013-12" db="EMBL/GenBank/DDBJ databases">
        <authorList>
            <person name="Cubeta M."/>
            <person name="Pakala S."/>
            <person name="Fedorova N."/>
            <person name="Thomas E."/>
            <person name="Dean R."/>
            <person name="Jabaji S."/>
            <person name="Neate S."/>
            <person name="Toda T."/>
            <person name="Tavantzis S."/>
            <person name="Vilgalys R."/>
            <person name="Bharathan N."/>
            <person name="Pakala S."/>
            <person name="Losada L.S."/>
            <person name="Zafar N."/>
            <person name="Nierman W."/>
        </authorList>
    </citation>
    <scope>NUCLEOTIDE SEQUENCE [LARGE SCALE GENOMIC DNA]</scope>
    <source>
        <strain evidence="1 2">123E</strain>
    </source>
</reference>
<evidence type="ECO:0000313" key="1">
    <source>
        <dbReference type="EMBL" id="KEP48419.1"/>
    </source>
</evidence>
<dbReference type="SUPFAM" id="SSF58104">
    <property type="entry name" value="Methyl-accepting chemotaxis protein (MCP) signaling domain"/>
    <property type="match status" value="1"/>
</dbReference>
<dbReference type="AlphaFoldDB" id="A0A074RNI1"/>
<keyword evidence="2" id="KW-1185">Reference proteome</keyword>
<gene>
    <name evidence="1" type="ORF">V565_124990</name>
</gene>
<protein>
    <submittedName>
        <fullName evidence="1">Putative laminin domain protein</fullName>
    </submittedName>
</protein>
<dbReference type="EMBL" id="AZST01000516">
    <property type="protein sequence ID" value="KEP48419.1"/>
    <property type="molecule type" value="Genomic_DNA"/>
</dbReference>
<sequence>MADHLGWYPPGQVCYPPELPASLRGIHDLKPIVGVPSDDEVISIQSVMHVASRVSGIPGMHDPKFFMQLADHLFDVQMARYRSKYSLITFPSDATYRPPTLPTHISVNLEPVSGAPSDDEMSKVHEAIQTYQELRRIPSLFDARVNMELSQHLFDLQMARHMRIASEGQPRPVLQEAAVLAGPLYSVESAPTSSREPINVTNNAGTGVNTVGAHHIPYTVPGIDVRELMERSNQLAERCNQLLERSTELVGRYTQPAEQSQSPTLSEQFNQVLERLTVLVQQPCRATENSDLLAERFNQLFERFNQLAEQSNEPAQRSNELAERSHEVAEKANQLMERLGQSAERSCQLSEQTKSCWDRMGDVLVNMNRVLAGVQHAIVRNHKGNTINAIDCLVNEKGRTPVEMRNGFRSTFKWVSECHSDEPKSRVQVLIDGVSRNCYIPDSWLGDFLQFYNIADGLCEPETDIVTDGKEGKARSMLCDYFSSRLG</sequence>
<dbReference type="Gene3D" id="1.10.287.950">
    <property type="entry name" value="Methyl-accepting chemotaxis protein"/>
    <property type="match status" value="1"/>
</dbReference>
<dbReference type="OrthoDB" id="3200773at2759"/>
<accession>A0A074RNI1</accession>
<evidence type="ECO:0000313" key="2">
    <source>
        <dbReference type="Proteomes" id="UP000027456"/>
    </source>
</evidence>
<comment type="caution">
    <text evidence="1">The sequence shown here is derived from an EMBL/GenBank/DDBJ whole genome shotgun (WGS) entry which is preliminary data.</text>
</comment>
<name>A0A074RNI1_9AGAM</name>
<organism evidence="1 2">
    <name type="scientific">Rhizoctonia solani 123E</name>
    <dbReference type="NCBI Taxonomy" id="1423351"/>
    <lineage>
        <taxon>Eukaryota</taxon>
        <taxon>Fungi</taxon>
        <taxon>Dikarya</taxon>
        <taxon>Basidiomycota</taxon>
        <taxon>Agaricomycotina</taxon>
        <taxon>Agaricomycetes</taxon>
        <taxon>Cantharellales</taxon>
        <taxon>Ceratobasidiaceae</taxon>
        <taxon>Rhizoctonia</taxon>
    </lineage>
</organism>
<dbReference type="HOGENOM" id="CLU_052075_1_1_1"/>
<dbReference type="STRING" id="1423351.A0A074RNI1"/>